<feature type="coiled-coil region" evidence="1">
    <location>
        <begin position="516"/>
        <end position="550"/>
    </location>
</feature>
<feature type="compositionally biased region" description="Polar residues" evidence="2">
    <location>
        <begin position="2778"/>
        <end position="2787"/>
    </location>
</feature>
<feature type="region of interest" description="Disordered" evidence="2">
    <location>
        <begin position="2833"/>
        <end position="2889"/>
    </location>
</feature>
<gene>
    <name evidence="3" type="ORF">Vretimale_13323</name>
</gene>
<proteinExistence type="predicted"/>
<feature type="compositionally biased region" description="Low complexity" evidence="2">
    <location>
        <begin position="1116"/>
        <end position="1125"/>
    </location>
</feature>
<evidence type="ECO:0000256" key="1">
    <source>
        <dbReference type="SAM" id="Coils"/>
    </source>
</evidence>
<feature type="compositionally biased region" description="Low complexity" evidence="2">
    <location>
        <begin position="458"/>
        <end position="469"/>
    </location>
</feature>
<feature type="region of interest" description="Disordered" evidence="2">
    <location>
        <begin position="3096"/>
        <end position="3137"/>
    </location>
</feature>
<feature type="compositionally biased region" description="Polar residues" evidence="2">
    <location>
        <begin position="1757"/>
        <end position="1767"/>
    </location>
</feature>
<reference evidence="3" key="1">
    <citation type="journal article" date="2021" name="Proc. Natl. Acad. Sci. U.S.A.">
        <title>Three genomes in the algal genus Volvox reveal the fate of a haploid sex-determining region after a transition to homothallism.</title>
        <authorList>
            <person name="Yamamoto K."/>
            <person name="Hamaji T."/>
            <person name="Kawai-Toyooka H."/>
            <person name="Matsuzaki R."/>
            <person name="Takahashi F."/>
            <person name="Nishimura Y."/>
            <person name="Kawachi M."/>
            <person name="Noguchi H."/>
            <person name="Minakuchi Y."/>
            <person name="Umen J.G."/>
            <person name="Toyoda A."/>
            <person name="Nozaki H."/>
        </authorList>
    </citation>
    <scope>NUCLEOTIDE SEQUENCE</scope>
    <source>
        <strain evidence="3">NIES-3785</strain>
    </source>
</reference>
<feature type="compositionally biased region" description="Gly residues" evidence="2">
    <location>
        <begin position="2601"/>
        <end position="2611"/>
    </location>
</feature>
<feature type="region of interest" description="Disordered" evidence="2">
    <location>
        <begin position="3838"/>
        <end position="3877"/>
    </location>
</feature>
<dbReference type="Proteomes" id="UP000722791">
    <property type="component" value="Unassembled WGS sequence"/>
</dbReference>
<organism evidence="3 4">
    <name type="scientific">Volvox reticuliferus</name>
    <dbReference type="NCBI Taxonomy" id="1737510"/>
    <lineage>
        <taxon>Eukaryota</taxon>
        <taxon>Viridiplantae</taxon>
        <taxon>Chlorophyta</taxon>
        <taxon>core chlorophytes</taxon>
        <taxon>Chlorophyceae</taxon>
        <taxon>CS clade</taxon>
        <taxon>Chlamydomonadales</taxon>
        <taxon>Volvocaceae</taxon>
        <taxon>Volvox</taxon>
    </lineage>
</organism>
<sequence>MIRRQKQEQESPRTYPALTSLLTKYKEALGQNILQSNPLATPFPDANASISPDRSPPTGPFLSASTSTLSSPRSPGMCYGATAARQNAGCPFHTVFDASATTSATSIIAASVSATPPSISPALRRGLHLAPPAPANALAGTMSSPRAAAGVANTPNATSPITDLLIQRFGRAQSASHVLQLLEEGRALASQCGCESLQLLLYTAALGAMARCLAAPPAGNPAVEGEGGDAGGGNGGIAPQGDELLELQWTVSEVLREMHGRRWLMSYKKIAAMLASLLVVLPALDWPVDDQRIISDIAARLAPAASAANKLAPVPLGKLCGAFRSLALLAEAASSRGRGFTPDVMREAGRYLQTEVLSGDGLPKLLEQADMAVLAMAVELVVLYDLTAPQPLVTSCMRRVDRLVAIALPSTTGVPDDDLGAKEPIDSPRGPYEYVSGAAASGRGVAPITTGSRSHHLGPSAGSPAGAAPEAHASDLDIASLLRVLVGWCSVKPGRPAPAQPWLRRHAGLVLRTQHAAAAGARLAELQEQLDRLDQKLESLLSEQEHFRAKAHTGVKSPDLSPASVSRMLLPAGCREPWGGAAAAVDTAAAGGSGRKRGGWTAADARLVLQGMGPGAAQAVTTILKAAAAANAEIAGLKQQLEALGVLGELVEQQQLQLQLVADGDLIDLLAALAVCVGNGAGQRLGSLAEAVIMARLEGLAPCQVLQTLVALAGLGHAPTQSFITAALRQLQPALSCVSTQNIFQPCSARYWPGPVRPHLPAGVIAGTSSISISISSNNKRVSAAASAEQVVSMLAQAAAGNGSLSTAPTETISHLLQICDQLHVPFPEEHLTALLEEVERRVLESLPVAKLRSLSTRAQAAAAGASRRAGAGTGIVADEAMTPAQLRNGVLLPLVRMRHGCDRADLFATALADWSLTRFQGLDEHTAVLLLRIYARNSAWEPSTQLQQAVQALTEKALSLRCDCPAKLSMVLLAASRALRVMTSKMQRPAGTPVLDVTDPRVAVLVLPAVEGLMQLNPSAQHIARAAQALFVELQWRGPSDTHRLTAASPLTADAKGLQKPTSPADDTALWSTPASWAANLEQPGGNSGRKWPCSLLRRELSPTASQTPDDPAGSLLSTQSQPQRLPPPQGQALALLVCMLEISSSSLPDCSLQGHGYLLAACNAMRYRPPNRWLMVMLSAAAAALENSIPHAEDEEDDGSGAGEVNVLTDLMAHLAGLSLCTYPSSAGEEGGDHEQVNEAAILIGNNCGAEAISAALTTLRWGTVSSLELLGECADVHVMLVTGLARRMLEHPWITVLTLQPDSLALAGRQLAALGLQPQPEWLAKYMVTLKSLLGSMSLTALEHVAVGFPRLLHATQPSPLPSPRILLQQADVATFLDTLLLEASRKLATMTVCRPHGSGFVSSGGGGGGGWDEPSGADVWSTVVDVYTRERRLLEAPTGLICELLQTSARWGVLFPEEHLEALEDTLERRRRGLLSSEAAAAGAAAALEQRASPRVEQRPIVATGAGAVSLTGRPCEAVVTDTSFICTPAQLREGVLLPLARLRQGFKTPDIYMRDLAEWFDEGFEGLDERIACDLLGLFANRPAWATAPGFRPAVLDLLVRTLSLRSSHPAKMSSMILAASRALRVLTDSGTPRPTGTSVLDVTDQRIPILVLPAVKHLLDLNPSAENIADAAQALFVELEWRGNPEMLTLILTIKTNTATGPDDCGRIDRPSPLSSPLLAPSSEASASALSDSADGQQRDLSGGGCGWPSSELSMTPRQRTQLQVSGLEEAKALLACMWEAAVPSLGGCRAARLATLLAACTVIGYRPPSAWLAKFFNAAAAALSTETGVEIATVHSFVRSMSQMDGWDMAAHVDDCGDATATGTSTATLNGSDSSSSRGGGGDDAATMVTDYDQLERRRRTVSEDPEYATAKGMLLDALGNALLKDTAVMTWTQEPEHLVLLTRQLAALGLQPQAPWLSKYSRIMQGLLKSMSLASLAHVTEGLALMCVTLPLPLLSPTSSADATAATAGDPVTFLDSLLLEASQKLEESKQPHDMLHLGLLVGSVHAMLWNARHRAATLGRNPDSDNRQQPHQQDLLSPASRLRLQIPLLSDAARSVWDRMRTQLKVHARKDCGLLARYQQPVQLALVVSALVHSMRSTPADWLHSCALTLLRRREAVKEGVNTSAGASNSALPFSLAPMLMDLLRLASYVMHGRSRDRGIVKIPITPVAATLTSPVISPPAHTHTDGGPEHAAAALVLDYVHKALLDTASRAASQAAADANTKLGNDPHCDIPSRDEWIDLLRAVMACHVRFEPSELTLLFVAVTRGAHWFVATAAAATPPPGRQLLRDAWAYLEIGLREVLIPVLPQTPTPPLLKQLREGLLESSITPVALEQASWQQLGLLCTYGLQVGNQLLPPSWWGQLQAEVARRRLLQRTMAADDGGRTQLLESYVGCVKDGVEVEEFLDPWDVASVCYSLEVCGCSVPEAALSMLRRSLGTSPMGEAGASTSASTSTTAAAAPGIGADVSWCHGSFGTDPDSVLRALHLLWVARQFGFLSNVPASVWEAAYGAGTSGRPALLALLHPQQLGQLVMLHADHMRENAAGIGRSNSGSGSGKGAGAGGSPAPSRQQSAMPMRPWDLPDCFTSPWMELLVESCCNPPRKQQQQDGFLKEGKQAELPPLQRPLEPAVAALAVCYCLPSGSISGNNSSGGRSSSALQQCAAALLDRALPALESALPLSDIPAFLEALERRALPLPQQHLHVLVTRLAAVKNADGPPVERPSSDGRIESGSQDSGDVTDLTQLAPVQAIRVVRSSLIAAAGHPCGAVTSVLPLLSTLMQILGNNGSHHEEERTPLHPSMTAPADLQSSPSSSVTPHHARQRLLRPHSSGPNDAPRAAAQVAPLAAVPPAELARLAAVLIESSHDTPLPPPAAVVVLRLITLGDEVVRLVPSPLLELALRHSLAFTEDASTSAAADGGGEDEDDFIKLPLPDAVHAALVQRLRPEVELCELLARLRCLGGSEEQTQRALLSCLPDDASVNGLSLRTVLGLLQQLADSGVRERRGITLRCRLDAVITRRTSGGSSVMRRSVSGGAEMVHRNINVSLLGDKGGRGGGGGSGGNDVAQPAELSHVRGSGRRRRRSSSNSNLDGPYAGLATRLAKRLAALGKTDCLSLGDATDALHLLTVLMRRVEGLLACEDFWRSIYGICSSVVCQATLGRQVMDKPAHLFQFLEAAHELGGAHCNEMVFRASHRADYLPLVGQVLLSDDTTRIAIWAAELSRDTWAASRAHQQAKVRLGLQPDRLSTYPISITGVQNLAEAIRPLVEAHLAAITEEEERDKAEARPASLGVRSGQVAAEDMRLALEDGAAVAAAGSRGDEGSGSSGGGGSDASAESQAVAESGRMADPRVLSARQLGLMFGLLFFQFHALPAAAQELAVMTHLALAPLVANLAGRAKDMTPLEHLNSMLDALEPIAQDTGDLHTNFDELFQISAMLASPLCRILSMSIEDIDDVTAGDEPLPAGLDPWDDAILLRSPFDISEDSLMEGLFLPHPSDAVTAVVTAMETGATTSRMSLAAAAATTAAAAVRKIPISSSTAATSKFRRISSARVRSAAGPIVSGGDGTAALVFEGTPPKVVAADIAGVRCVPNLKLPAALQTPPGRRHGMPGDAAGDAAREAYVRAAAPWLIAGRRVARLLRSNRQRNTLVAALEMRGLAHIGPGRWATAIGLLAHPQRTAEAMVTRGVITQEQAKALVGIMCNTAATLRCDSGDEPMPLVKEVSQELPGGMRSPKRGIGISASGGALAGVRIGIGSGDGSASTSADGERDVSSAAGLTARACRLARSLSLSTRQLEGAASGKVSKPLSGASSMGHPRRTETADRRQHHMQQSRSDAAALLQRAVAAGVLPPALSSRGGRRRLQAALTPLFTALEARPSSPGNVQGDEHVGDASSGSNNNNNNRSLVMVRALAALINEKIPPNVANAAVEQVEHLRKSVAEGTPVEVAKLLLLTDVAGLLEAAMVVKVPEEKRATGSAAGAPGPVRF</sequence>
<feature type="compositionally biased region" description="Gly residues" evidence="2">
    <location>
        <begin position="3368"/>
        <end position="3377"/>
    </location>
</feature>
<evidence type="ECO:0000313" key="3">
    <source>
        <dbReference type="EMBL" id="GIM09460.1"/>
    </source>
</evidence>
<feature type="compositionally biased region" description="Low complexity" evidence="2">
    <location>
        <begin position="1871"/>
        <end position="1884"/>
    </location>
</feature>
<feature type="compositionally biased region" description="Low complexity" evidence="2">
    <location>
        <begin position="1717"/>
        <end position="1740"/>
    </location>
</feature>
<dbReference type="EMBL" id="BNCQ01000031">
    <property type="protein sequence ID" value="GIM09460.1"/>
    <property type="molecule type" value="Genomic_DNA"/>
</dbReference>
<accession>A0A8J4GJZ6</accession>
<protein>
    <submittedName>
        <fullName evidence="3">Uncharacterized protein</fullName>
    </submittedName>
</protein>
<comment type="caution">
    <text evidence="3">The sequence shown here is derived from an EMBL/GenBank/DDBJ whole genome shotgun (WGS) entry which is preliminary data.</text>
</comment>
<evidence type="ECO:0000256" key="2">
    <source>
        <dbReference type="SAM" id="MobiDB-lite"/>
    </source>
</evidence>
<feature type="region of interest" description="Disordered" evidence="2">
    <location>
        <begin position="1708"/>
        <end position="1767"/>
    </location>
</feature>
<feature type="region of interest" description="Disordered" evidence="2">
    <location>
        <begin position="44"/>
        <end position="70"/>
    </location>
</feature>
<keyword evidence="1" id="KW-0175">Coiled coil</keyword>
<name>A0A8J4GJZ6_9CHLO</name>
<feature type="region of interest" description="Disordered" evidence="2">
    <location>
        <begin position="2762"/>
        <end position="2787"/>
    </location>
</feature>
<feature type="region of interest" description="Disordered" evidence="2">
    <location>
        <begin position="2592"/>
        <end position="2623"/>
    </location>
</feature>
<feature type="region of interest" description="Disordered" evidence="2">
    <location>
        <begin position="1048"/>
        <end position="1071"/>
    </location>
</feature>
<feature type="region of interest" description="Disordered" evidence="2">
    <location>
        <begin position="3361"/>
        <end position="3388"/>
    </location>
</feature>
<evidence type="ECO:0000313" key="4">
    <source>
        <dbReference type="Proteomes" id="UP000722791"/>
    </source>
</evidence>
<feature type="region of interest" description="Disordered" evidence="2">
    <location>
        <begin position="445"/>
        <end position="469"/>
    </location>
</feature>
<feature type="region of interest" description="Disordered" evidence="2">
    <location>
        <begin position="1103"/>
        <end position="1130"/>
    </location>
</feature>
<feature type="region of interest" description="Disordered" evidence="2">
    <location>
        <begin position="3918"/>
        <end position="3947"/>
    </location>
</feature>
<feature type="compositionally biased region" description="Polar residues" evidence="2">
    <location>
        <begin position="2854"/>
        <end position="2863"/>
    </location>
</feature>
<feature type="region of interest" description="Disordered" evidence="2">
    <location>
        <begin position="1871"/>
        <end position="1894"/>
    </location>
</feature>